<dbReference type="OrthoDB" id="2194665at2759"/>
<feature type="region of interest" description="Disordered" evidence="1">
    <location>
        <begin position="1"/>
        <end position="27"/>
    </location>
</feature>
<accession>A0A9Q3C0R8</accession>
<sequence length="92" mass="10515">MATSKQPQPVASSSRRREDQSPLPFPAVQVFQKREHWPIWVTIEDKNMANAGQDSMARLFIRFDRNSREVIMYANDRTIPGTASESMAAKFS</sequence>
<name>A0A9Q3C0R8_9BASI</name>
<reference evidence="2" key="1">
    <citation type="submission" date="2021-03" db="EMBL/GenBank/DDBJ databases">
        <title>Draft genome sequence of rust myrtle Austropuccinia psidii MF-1, a brazilian biotype.</title>
        <authorList>
            <person name="Quecine M.C."/>
            <person name="Pachon D.M.R."/>
            <person name="Bonatelli M.L."/>
            <person name="Correr F.H."/>
            <person name="Franceschini L.M."/>
            <person name="Leite T.F."/>
            <person name="Margarido G.R.A."/>
            <person name="Almeida C.A."/>
            <person name="Ferrarezi J.A."/>
            <person name="Labate C.A."/>
        </authorList>
    </citation>
    <scope>NUCLEOTIDE SEQUENCE</scope>
    <source>
        <strain evidence="2">MF-1</strain>
    </source>
</reference>
<protein>
    <submittedName>
        <fullName evidence="2">Uncharacterized protein</fullName>
    </submittedName>
</protein>
<proteinExistence type="predicted"/>
<evidence type="ECO:0000313" key="3">
    <source>
        <dbReference type="Proteomes" id="UP000765509"/>
    </source>
</evidence>
<comment type="caution">
    <text evidence="2">The sequence shown here is derived from an EMBL/GenBank/DDBJ whole genome shotgun (WGS) entry which is preliminary data.</text>
</comment>
<keyword evidence="3" id="KW-1185">Reference proteome</keyword>
<dbReference type="EMBL" id="AVOT02003952">
    <property type="protein sequence ID" value="MBW0475012.1"/>
    <property type="molecule type" value="Genomic_DNA"/>
</dbReference>
<dbReference type="AlphaFoldDB" id="A0A9Q3C0R8"/>
<dbReference type="Proteomes" id="UP000765509">
    <property type="component" value="Unassembled WGS sequence"/>
</dbReference>
<feature type="compositionally biased region" description="Polar residues" evidence="1">
    <location>
        <begin position="1"/>
        <end position="13"/>
    </location>
</feature>
<evidence type="ECO:0000256" key="1">
    <source>
        <dbReference type="SAM" id="MobiDB-lite"/>
    </source>
</evidence>
<evidence type="ECO:0000313" key="2">
    <source>
        <dbReference type="EMBL" id="MBW0475012.1"/>
    </source>
</evidence>
<organism evidence="2 3">
    <name type="scientific">Austropuccinia psidii MF-1</name>
    <dbReference type="NCBI Taxonomy" id="1389203"/>
    <lineage>
        <taxon>Eukaryota</taxon>
        <taxon>Fungi</taxon>
        <taxon>Dikarya</taxon>
        <taxon>Basidiomycota</taxon>
        <taxon>Pucciniomycotina</taxon>
        <taxon>Pucciniomycetes</taxon>
        <taxon>Pucciniales</taxon>
        <taxon>Sphaerophragmiaceae</taxon>
        <taxon>Austropuccinia</taxon>
    </lineage>
</organism>
<gene>
    <name evidence="2" type="ORF">O181_014727</name>
</gene>